<proteinExistence type="predicted"/>
<dbReference type="CDD" id="cd18186">
    <property type="entry name" value="BTB_POZ_ZBTB_KLHL-like"/>
    <property type="match status" value="1"/>
</dbReference>
<comment type="caution">
    <text evidence="3">The sequence shown here is derived from an EMBL/GenBank/DDBJ whole genome shotgun (WGS) entry which is preliminary data.</text>
</comment>
<evidence type="ECO:0000259" key="2">
    <source>
        <dbReference type="PROSITE" id="PS51886"/>
    </source>
</evidence>
<evidence type="ECO:0000259" key="1">
    <source>
        <dbReference type="PROSITE" id="PS50097"/>
    </source>
</evidence>
<reference evidence="3" key="1">
    <citation type="submission" date="2021-06" db="EMBL/GenBank/DDBJ databases">
        <authorList>
            <person name="Kallberg Y."/>
            <person name="Tangrot J."/>
            <person name="Rosling A."/>
        </authorList>
    </citation>
    <scope>NUCLEOTIDE SEQUENCE</scope>
    <source>
        <strain evidence="3">CL551</strain>
    </source>
</reference>
<dbReference type="InterPro" id="IPR000210">
    <property type="entry name" value="BTB/POZ_dom"/>
</dbReference>
<protein>
    <submittedName>
        <fullName evidence="3">12868_t:CDS:1</fullName>
    </submittedName>
</protein>
<evidence type="ECO:0000313" key="3">
    <source>
        <dbReference type="EMBL" id="CAG8534027.1"/>
    </source>
</evidence>
<name>A0A9N9FHJ3_9GLOM</name>
<dbReference type="Pfam" id="PF07534">
    <property type="entry name" value="TLD"/>
    <property type="match status" value="1"/>
</dbReference>
<dbReference type="SMART" id="SM00225">
    <property type="entry name" value="BTB"/>
    <property type="match status" value="1"/>
</dbReference>
<dbReference type="InterPro" id="IPR051481">
    <property type="entry name" value="BTB-POZ/Galectin-3-binding"/>
</dbReference>
<dbReference type="PANTHER" id="PTHR24410">
    <property type="entry name" value="HL07962P-RELATED"/>
    <property type="match status" value="1"/>
</dbReference>
<feature type="domain" description="BTB" evidence="1">
    <location>
        <begin position="21"/>
        <end position="92"/>
    </location>
</feature>
<sequence>MIFYADLGEDFKQLYENRENCDVKIYAGEKLEELQTHSLLLRARSPYFSGALSQECTKDQHGYFIFRFPTISASTFEVILRYICCGIIDLHELHGTEILKVLIPADELGLQKFIIYVQKFLIENRVDFLREDPGRILQTITYHEAFDDLKKFCLDTILADPVIIFGSNKFLTLEENVLLPIFKCDELSMDEIEIWNCVIKWGIAQDLELKDNVENYKDQDFKALEEKIQNFIPLIRFHEISMGDFYFRVWPFEKILPEELVDDILRCYMVSKATPRFNAYPSRISFSSTLIDKKHLILFASWIDQKSENYTKFEQIPYEFPVIYRASRDGNKSIMFRQKCNNQGATIVVGKIQNSEMFVGGYNPLSWTGNDQYSCSSESFIFSINNDDNCLGRLNECDNYNNCSLDYDDYCDDYDSYFNYNNETYEYDQSNWAIYDHTSYGPTFGKGHDLCCRFDSWISNPDTYWSIGLPNQYCVSDWEVFKVVKKG</sequence>
<dbReference type="SUPFAM" id="SSF54695">
    <property type="entry name" value="POZ domain"/>
    <property type="match status" value="1"/>
</dbReference>
<evidence type="ECO:0000313" key="4">
    <source>
        <dbReference type="Proteomes" id="UP000789342"/>
    </source>
</evidence>
<keyword evidence="4" id="KW-1185">Reference proteome</keyword>
<dbReference type="EMBL" id="CAJVPV010002724">
    <property type="protein sequence ID" value="CAG8534027.1"/>
    <property type="molecule type" value="Genomic_DNA"/>
</dbReference>
<dbReference type="AlphaFoldDB" id="A0A9N9FHJ3"/>
<dbReference type="InterPro" id="IPR011333">
    <property type="entry name" value="SKP1/BTB/POZ_sf"/>
</dbReference>
<organism evidence="3 4">
    <name type="scientific">Acaulospora morrowiae</name>
    <dbReference type="NCBI Taxonomy" id="94023"/>
    <lineage>
        <taxon>Eukaryota</taxon>
        <taxon>Fungi</taxon>
        <taxon>Fungi incertae sedis</taxon>
        <taxon>Mucoromycota</taxon>
        <taxon>Glomeromycotina</taxon>
        <taxon>Glomeromycetes</taxon>
        <taxon>Diversisporales</taxon>
        <taxon>Acaulosporaceae</taxon>
        <taxon>Acaulospora</taxon>
    </lineage>
</organism>
<dbReference type="PROSITE" id="PS51886">
    <property type="entry name" value="TLDC"/>
    <property type="match status" value="1"/>
</dbReference>
<feature type="domain" description="TLDc" evidence="2">
    <location>
        <begin position="289"/>
        <end position="484"/>
    </location>
</feature>
<dbReference type="InterPro" id="IPR006571">
    <property type="entry name" value="TLDc_dom"/>
</dbReference>
<dbReference type="PANTHER" id="PTHR24410:SF23">
    <property type="entry name" value="BTB DOMAIN-CONTAINING PROTEIN-RELATED"/>
    <property type="match status" value="1"/>
</dbReference>
<accession>A0A9N9FHJ3</accession>
<dbReference type="Proteomes" id="UP000789342">
    <property type="component" value="Unassembled WGS sequence"/>
</dbReference>
<gene>
    <name evidence="3" type="ORF">AMORRO_LOCUS4808</name>
</gene>
<dbReference type="Pfam" id="PF00651">
    <property type="entry name" value="BTB"/>
    <property type="match status" value="1"/>
</dbReference>
<dbReference type="PROSITE" id="PS50097">
    <property type="entry name" value="BTB"/>
    <property type="match status" value="1"/>
</dbReference>
<dbReference type="OrthoDB" id="298084at2759"/>
<dbReference type="Gene3D" id="3.30.710.10">
    <property type="entry name" value="Potassium Channel Kv1.1, Chain A"/>
    <property type="match status" value="1"/>
</dbReference>